<evidence type="ECO:0000313" key="4">
    <source>
        <dbReference type="EMBL" id="MEJ8570856.1"/>
    </source>
</evidence>
<comment type="function">
    <text evidence="2">Binds to DNA and alters its conformation. May be involved in regulation of gene expression, nucleoid organization and DNA protection.</text>
</comment>
<dbReference type="InterPro" id="IPR036894">
    <property type="entry name" value="YbaB-like_sf"/>
</dbReference>
<accession>A0AAW9RM13</accession>
<dbReference type="Proteomes" id="UP001378188">
    <property type="component" value="Unassembled WGS sequence"/>
</dbReference>
<dbReference type="GO" id="GO:0043590">
    <property type="term" value="C:bacterial nucleoid"/>
    <property type="evidence" value="ECO:0007669"/>
    <property type="project" value="UniProtKB-UniRule"/>
</dbReference>
<keyword evidence="1 2" id="KW-0238">DNA-binding</keyword>
<reference evidence="4 5" key="1">
    <citation type="submission" date="2024-02" db="EMBL/GenBank/DDBJ databases">
        <title>Genome analysis and characterization of Microbaculum marinisediminis sp. nov., isolated from marine sediment.</title>
        <authorList>
            <person name="Du Z.-J."/>
            <person name="Ye Y.-Q."/>
            <person name="Zhang Z.-R."/>
            <person name="Yuan S.-M."/>
            <person name="Zhang X.-Y."/>
        </authorList>
    </citation>
    <scope>NUCLEOTIDE SEQUENCE [LARGE SCALE GENOMIC DNA]</scope>
    <source>
        <strain evidence="4 5">SDUM1044001</strain>
    </source>
</reference>
<comment type="caution">
    <text evidence="4">The sequence shown here is derived from an EMBL/GenBank/DDBJ whole genome shotgun (WGS) entry which is preliminary data.</text>
</comment>
<comment type="similarity">
    <text evidence="2">Belongs to the YbaB/EbfC family.</text>
</comment>
<dbReference type="SUPFAM" id="SSF82607">
    <property type="entry name" value="YbaB-like"/>
    <property type="match status" value="1"/>
</dbReference>
<dbReference type="PIRSF" id="PIRSF004555">
    <property type="entry name" value="UCP004555"/>
    <property type="match status" value="1"/>
</dbReference>
<dbReference type="GO" id="GO:0003677">
    <property type="term" value="F:DNA binding"/>
    <property type="evidence" value="ECO:0007669"/>
    <property type="project" value="UniProtKB-UniRule"/>
</dbReference>
<dbReference type="HAMAP" id="MF_00274">
    <property type="entry name" value="DNA_YbaB_EbfC"/>
    <property type="match status" value="1"/>
</dbReference>
<dbReference type="AlphaFoldDB" id="A0AAW9RM13"/>
<dbReference type="Gene3D" id="3.30.1310.10">
    <property type="entry name" value="Nucleoid-associated protein YbaB-like domain"/>
    <property type="match status" value="1"/>
</dbReference>
<keyword evidence="5" id="KW-1185">Reference proteome</keyword>
<evidence type="ECO:0000313" key="5">
    <source>
        <dbReference type="Proteomes" id="UP001378188"/>
    </source>
</evidence>
<dbReference type="InterPro" id="IPR004401">
    <property type="entry name" value="YbaB/EbfC"/>
</dbReference>
<dbReference type="RefSeq" id="WP_340328554.1">
    <property type="nucleotide sequence ID" value="NZ_JAZHOF010000002.1"/>
</dbReference>
<evidence type="ECO:0000256" key="1">
    <source>
        <dbReference type="ARBA" id="ARBA00023125"/>
    </source>
</evidence>
<sequence>MDFMKMMKQAKEMQSRMADLQAELDQIEVEGTSGGGLVAVTLSAKGDMRGLKLDPSLIKPEEAEILEDLIVAAHGDARRKAEAAMAEKMKDLTGGLQLPPGMTLPGM</sequence>
<gene>
    <name evidence="4" type="ORF">V3328_05195</name>
</gene>
<comment type="subunit">
    <text evidence="2">Homodimer.</text>
</comment>
<comment type="subcellular location">
    <subcellularLocation>
        <location evidence="2">Cytoplasm</location>
        <location evidence="2">Nucleoid</location>
    </subcellularLocation>
</comment>
<dbReference type="PANTHER" id="PTHR33449:SF1">
    <property type="entry name" value="NUCLEOID-ASSOCIATED PROTEIN YBAB"/>
    <property type="match status" value="1"/>
</dbReference>
<evidence type="ECO:0000256" key="2">
    <source>
        <dbReference type="HAMAP-Rule" id="MF_00274"/>
    </source>
</evidence>
<dbReference type="EMBL" id="JAZHOF010000002">
    <property type="protein sequence ID" value="MEJ8570856.1"/>
    <property type="molecule type" value="Genomic_DNA"/>
</dbReference>
<dbReference type="GO" id="GO:0005829">
    <property type="term" value="C:cytosol"/>
    <property type="evidence" value="ECO:0007669"/>
    <property type="project" value="TreeGrafter"/>
</dbReference>
<name>A0AAW9RM13_9HYPH</name>
<keyword evidence="3" id="KW-0175">Coiled coil</keyword>
<keyword evidence="2" id="KW-0963">Cytoplasm</keyword>
<dbReference type="PANTHER" id="PTHR33449">
    <property type="entry name" value="NUCLEOID-ASSOCIATED PROTEIN YBAB"/>
    <property type="match status" value="1"/>
</dbReference>
<feature type="coiled-coil region" evidence="3">
    <location>
        <begin position="3"/>
        <end position="30"/>
    </location>
</feature>
<dbReference type="NCBIfam" id="TIGR00103">
    <property type="entry name" value="DNA_YbaB_EbfC"/>
    <property type="match status" value="1"/>
</dbReference>
<proteinExistence type="inferred from homology"/>
<dbReference type="Pfam" id="PF02575">
    <property type="entry name" value="YbaB_DNA_bd"/>
    <property type="match status" value="1"/>
</dbReference>
<evidence type="ECO:0000256" key="3">
    <source>
        <dbReference type="SAM" id="Coils"/>
    </source>
</evidence>
<organism evidence="4 5">
    <name type="scientific">Microbaculum marinum</name>
    <dbReference type="NCBI Taxonomy" id="1764581"/>
    <lineage>
        <taxon>Bacteria</taxon>
        <taxon>Pseudomonadati</taxon>
        <taxon>Pseudomonadota</taxon>
        <taxon>Alphaproteobacteria</taxon>
        <taxon>Hyphomicrobiales</taxon>
        <taxon>Tepidamorphaceae</taxon>
        <taxon>Microbaculum</taxon>
    </lineage>
</organism>
<protein>
    <recommendedName>
        <fullName evidence="2">Nucleoid-associated protein V3328_05195</fullName>
    </recommendedName>
</protein>